<evidence type="ECO:0000256" key="2">
    <source>
        <dbReference type="ARBA" id="ARBA00022605"/>
    </source>
</evidence>
<comment type="similarity">
    <text evidence="6">Belongs to the PNP/UDP phosphorylase family. MtnN subfamily.</text>
</comment>
<comment type="function">
    <text evidence="6">Catalyzes the irreversible cleavage of the glycosidic bond in both 5'-methylthioadenosine (MTA) and S-adenosylhomocysteine (SAH/AdoHcy) to adenine and the corresponding thioribose, 5'-methylthioribose and S-ribosylhomocysteine, respectively. Also cleaves 5'-deoxyadenosine, a toxic by-product of radical S-adenosylmethionine (SAM) enzymes, into 5-deoxyribose and adenine.</text>
</comment>
<accession>A0A3S9HCL6</accession>
<feature type="active site" description="Proton donor" evidence="6">
    <location>
        <position position="197"/>
    </location>
</feature>
<dbReference type="SUPFAM" id="SSF53167">
    <property type="entry name" value="Purine and uridine phosphorylases"/>
    <property type="match status" value="1"/>
</dbReference>
<dbReference type="GO" id="GO:0009164">
    <property type="term" value="P:nucleoside catabolic process"/>
    <property type="evidence" value="ECO:0007669"/>
    <property type="project" value="InterPro"/>
</dbReference>
<gene>
    <name evidence="6" type="primary">mtnN</name>
    <name evidence="8" type="ORF">EJN90_10905</name>
</gene>
<dbReference type="GO" id="GO:0008782">
    <property type="term" value="F:adenosylhomocysteine nucleosidase activity"/>
    <property type="evidence" value="ECO:0007669"/>
    <property type="project" value="UniProtKB-UniRule"/>
</dbReference>
<dbReference type="GO" id="GO:0019284">
    <property type="term" value="P:L-methionine salvage from S-adenosylmethionine"/>
    <property type="evidence" value="ECO:0007669"/>
    <property type="project" value="TreeGrafter"/>
</dbReference>
<dbReference type="PANTHER" id="PTHR46832">
    <property type="entry name" value="5'-METHYLTHIOADENOSINE/S-ADENOSYLHOMOCYSTEINE NUCLEOSIDASE"/>
    <property type="match status" value="1"/>
</dbReference>
<evidence type="ECO:0000256" key="3">
    <source>
        <dbReference type="ARBA" id="ARBA00022801"/>
    </source>
</evidence>
<sequence length="231" mass="25148">MMIGIIGAMEEETRVLLEKMENPQKEVIHHLEYISGLIDNKKVVLAQSGIGKVNSALATAFLIDRYKPEVVINTGSAGGLKHTLAVGDVVIADSLAYHDVDATVFGYQKGQVPQMPALYESAPNVVENIMKAAQEVGLAAEKGLIVSSDSFIASKEEITRIISEFPEAYATEMEGASIAQTCYTMDVPFVVVRAISDRADEEASISFDDFIVEAGKKSAEMVIEFIKYYSE</sequence>
<evidence type="ECO:0000313" key="8">
    <source>
        <dbReference type="EMBL" id="AZP05108.1"/>
    </source>
</evidence>
<dbReference type="OrthoDB" id="9792278at2"/>
<dbReference type="PANTHER" id="PTHR46832:SF1">
    <property type="entry name" value="5'-METHYLTHIOADENOSINE_S-ADENOSYLHOMOCYSTEINE NUCLEOSIDASE"/>
    <property type="match status" value="1"/>
</dbReference>
<comment type="catalytic activity">
    <reaction evidence="5">
        <text>5'-deoxyadenosine + H2O = 5-deoxy-D-ribose + adenine</text>
        <dbReference type="Rhea" id="RHEA:29859"/>
        <dbReference type="ChEBI" id="CHEBI:15377"/>
        <dbReference type="ChEBI" id="CHEBI:16708"/>
        <dbReference type="ChEBI" id="CHEBI:17319"/>
        <dbReference type="ChEBI" id="CHEBI:149540"/>
        <dbReference type="EC" id="3.2.2.9"/>
    </reaction>
    <physiologicalReaction direction="left-to-right" evidence="5">
        <dbReference type="Rhea" id="RHEA:29860"/>
    </physiologicalReaction>
</comment>
<dbReference type="Gene3D" id="3.40.50.1580">
    <property type="entry name" value="Nucleoside phosphorylase domain"/>
    <property type="match status" value="1"/>
</dbReference>
<dbReference type="InterPro" id="IPR035994">
    <property type="entry name" value="Nucleoside_phosphorylase_sf"/>
</dbReference>
<dbReference type="EMBL" id="CP034465">
    <property type="protein sequence ID" value="AZP05108.1"/>
    <property type="molecule type" value="Genomic_DNA"/>
</dbReference>
<keyword evidence="2 6" id="KW-0028">Amino-acid biosynthesis</keyword>
<dbReference type="CDD" id="cd09008">
    <property type="entry name" value="MTAN"/>
    <property type="match status" value="1"/>
</dbReference>
<feature type="binding site" evidence="6">
    <location>
        <begin position="173"/>
        <end position="174"/>
    </location>
    <ligand>
        <name>substrate</name>
    </ligand>
</feature>
<dbReference type="GO" id="GO:0005829">
    <property type="term" value="C:cytosol"/>
    <property type="evidence" value="ECO:0007669"/>
    <property type="project" value="TreeGrafter"/>
</dbReference>
<evidence type="ECO:0000256" key="1">
    <source>
        <dbReference type="ARBA" id="ARBA00004945"/>
    </source>
</evidence>
<evidence type="ECO:0000256" key="4">
    <source>
        <dbReference type="ARBA" id="ARBA00023167"/>
    </source>
</evidence>
<dbReference type="InterPro" id="IPR010049">
    <property type="entry name" value="MTA_SAH_Nsdase"/>
</dbReference>
<dbReference type="EC" id="3.2.2.9" evidence="6"/>
<feature type="active site" description="Proton acceptor" evidence="6">
    <location>
        <position position="12"/>
    </location>
</feature>
<evidence type="ECO:0000259" key="7">
    <source>
        <dbReference type="Pfam" id="PF01048"/>
    </source>
</evidence>
<feature type="binding site" evidence="6">
    <location>
        <position position="152"/>
    </location>
    <ligand>
        <name>substrate</name>
    </ligand>
</feature>
<dbReference type="AlphaFoldDB" id="A0A3S9HCL6"/>
<dbReference type="Pfam" id="PF01048">
    <property type="entry name" value="PNP_UDP_1"/>
    <property type="match status" value="1"/>
</dbReference>
<dbReference type="UniPathway" id="UPA00904">
    <property type="reaction ID" value="UER00871"/>
</dbReference>
<keyword evidence="8" id="KW-0326">Glycosidase</keyword>
<dbReference type="NCBIfam" id="NF004079">
    <property type="entry name" value="PRK05584.1"/>
    <property type="match status" value="1"/>
</dbReference>
<dbReference type="HAMAP" id="MF_01684">
    <property type="entry name" value="Salvage_MtnN"/>
    <property type="match status" value="1"/>
</dbReference>
<proteinExistence type="inferred from homology"/>
<dbReference type="KEGG" id="jeh:EJN90_10905"/>
<dbReference type="GO" id="GO:0008930">
    <property type="term" value="F:methylthioadenosine nucleosidase activity"/>
    <property type="evidence" value="ECO:0007669"/>
    <property type="project" value="UniProtKB-UniRule"/>
</dbReference>
<feature type="domain" description="Nucleoside phosphorylase" evidence="7">
    <location>
        <begin position="3"/>
        <end position="227"/>
    </location>
</feature>
<comment type="catalytic activity">
    <reaction evidence="6">
        <text>S-adenosyl-L-homocysteine + H2O = S-(5-deoxy-D-ribos-5-yl)-L-homocysteine + adenine</text>
        <dbReference type="Rhea" id="RHEA:17805"/>
        <dbReference type="ChEBI" id="CHEBI:15377"/>
        <dbReference type="ChEBI" id="CHEBI:16708"/>
        <dbReference type="ChEBI" id="CHEBI:57856"/>
        <dbReference type="ChEBI" id="CHEBI:58195"/>
        <dbReference type="EC" id="3.2.2.9"/>
    </reaction>
</comment>
<evidence type="ECO:0000313" key="9">
    <source>
        <dbReference type="Proteomes" id="UP000273326"/>
    </source>
</evidence>
<keyword evidence="4 6" id="KW-0486">Methionine biosynthesis</keyword>
<comment type="pathway">
    <text evidence="1 6">Amino-acid biosynthesis; L-methionine biosynthesis via salvage pathway; S-methyl-5-thio-alpha-D-ribose 1-phosphate from S-methyl-5'-thioadenosine (hydrolase route): step 1/2.</text>
</comment>
<name>A0A3S9HCL6_9LACT</name>
<dbReference type="NCBIfam" id="TIGR01704">
    <property type="entry name" value="MTA_SAH-Nsdase"/>
    <property type="match status" value="1"/>
</dbReference>
<feature type="binding site" evidence="6">
    <location>
        <position position="78"/>
    </location>
    <ligand>
        <name>substrate</name>
    </ligand>
</feature>
<reference evidence="9" key="1">
    <citation type="submission" date="2018-12" db="EMBL/GenBank/DDBJ databases">
        <title>Complete genome sequencing of Jeotgalibaca sp. H21T32.</title>
        <authorList>
            <person name="Bae J.-W."/>
            <person name="Lee S.-Y."/>
        </authorList>
    </citation>
    <scope>NUCLEOTIDE SEQUENCE [LARGE SCALE GENOMIC DNA]</scope>
    <source>
        <strain evidence="9">H21T32</strain>
    </source>
</reference>
<protein>
    <recommendedName>
        <fullName evidence="6">5'-methylthioadenosine/S-adenosylhomocysteine nucleosidase</fullName>
        <shortName evidence="6">MTA/SAH nucleosidase</shortName>
        <shortName evidence="6">MTAN</shortName>
        <ecNumber evidence="6">3.2.2.9</ecNumber>
    </recommendedName>
    <alternativeName>
        <fullName evidence="6">5'-deoxyadenosine nucleosidase</fullName>
        <shortName evidence="6">DOA nucleosidase</shortName>
        <shortName evidence="6">dAdo nucleosidase</shortName>
    </alternativeName>
    <alternativeName>
        <fullName evidence="6">5'-methylthioadenosine nucleosidase</fullName>
        <shortName evidence="6">MTA nucleosidase</shortName>
    </alternativeName>
    <alternativeName>
        <fullName evidence="6">S-adenosylhomocysteine nucleosidase</fullName>
        <shortName evidence="6">AdoHcy nucleosidase</shortName>
        <shortName evidence="6">SAH nucleosidase</shortName>
        <shortName evidence="6">SRH nucleosidase</shortName>
    </alternativeName>
</protein>
<organism evidence="8 9">
    <name type="scientific">Jeotgalibaca ciconiae</name>
    <dbReference type="NCBI Taxonomy" id="2496265"/>
    <lineage>
        <taxon>Bacteria</taxon>
        <taxon>Bacillati</taxon>
        <taxon>Bacillota</taxon>
        <taxon>Bacilli</taxon>
        <taxon>Lactobacillales</taxon>
        <taxon>Carnobacteriaceae</taxon>
        <taxon>Jeotgalibaca</taxon>
    </lineage>
</organism>
<dbReference type="InterPro" id="IPR000845">
    <property type="entry name" value="Nucleoside_phosphorylase_d"/>
</dbReference>
<comment type="catalytic activity">
    <reaction evidence="6">
        <text>S-methyl-5'-thioadenosine + H2O = 5-(methylsulfanyl)-D-ribose + adenine</text>
        <dbReference type="Rhea" id="RHEA:13617"/>
        <dbReference type="ChEBI" id="CHEBI:15377"/>
        <dbReference type="ChEBI" id="CHEBI:16708"/>
        <dbReference type="ChEBI" id="CHEBI:17509"/>
        <dbReference type="ChEBI" id="CHEBI:78440"/>
        <dbReference type="EC" id="3.2.2.9"/>
    </reaction>
</comment>
<evidence type="ECO:0000256" key="5">
    <source>
        <dbReference type="ARBA" id="ARBA00050313"/>
    </source>
</evidence>
<dbReference type="GO" id="GO:0019509">
    <property type="term" value="P:L-methionine salvage from methylthioadenosine"/>
    <property type="evidence" value="ECO:0007669"/>
    <property type="project" value="UniProtKB-UniRule"/>
</dbReference>
<dbReference type="FunFam" id="3.40.50.1580:FF:000001">
    <property type="entry name" value="MTA/SAH nucleosidase family protein"/>
    <property type="match status" value="1"/>
</dbReference>
<keyword evidence="9" id="KW-1185">Reference proteome</keyword>
<evidence type="ECO:0000256" key="6">
    <source>
        <dbReference type="HAMAP-Rule" id="MF_01684"/>
    </source>
</evidence>
<keyword evidence="3 6" id="KW-0378">Hydrolase</keyword>
<dbReference type="Proteomes" id="UP000273326">
    <property type="component" value="Chromosome"/>
</dbReference>